<name>A0A518HMW8_9BACT</name>
<feature type="region of interest" description="Disordered" evidence="1">
    <location>
        <begin position="65"/>
        <end position="143"/>
    </location>
</feature>
<evidence type="ECO:0000256" key="1">
    <source>
        <dbReference type="SAM" id="MobiDB-lite"/>
    </source>
</evidence>
<protein>
    <submittedName>
        <fullName evidence="2">Uncharacterized protein</fullName>
    </submittedName>
</protein>
<sequence>MSNVISAKEAPPAARSRRTICHSEHRPLHKSLAHPSSAPRCKPRFDLMGALQTSQGARLPTIAASCAVSDSSSSKRKTPWTTRREQRGSRAPVDHSKGHTRSRRLSHPNADDLRPVDSRSWRQPHGYESHATTARRDRTSTAQAAGNSNTFICTNHMTTAIAPVHSLGQLEPKQAGHRHSIVISSKSGIGGQISVREPSLRSSVQSSK</sequence>
<feature type="region of interest" description="Disordered" evidence="1">
    <location>
        <begin position="188"/>
        <end position="208"/>
    </location>
</feature>
<evidence type="ECO:0000313" key="3">
    <source>
        <dbReference type="Proteomes" id="UP000319004"/>
    </source>
</evidence>
<dbReference type="AlphaFoldDB" id="A0A518HMW8"/>
<proteinExistence type="predicted"/>
<accession>A0A518HMW8</accession>
<evidence type="ECO:0000313" key="2">
    <source>
        <dbReference type="EMBL" id="QDV42159.1"/>
    </source>
</evidence>
<feature type="compositionally biased region" description="Basic and acidic residues" evidence="1">
    <location>
        <begin position="109"/>
        <end position="139"/>
    </location>
</feature>
<reference evidence="2 3" key="1">
    <citation type="submission" date="2019-03" db="EMBL/GenBank/DDBJ databases">
        <title>Deep-cultivation of Planctomycetes and their phenomic and genomic characterization uncovers novel biology.</title>
        <authorList>
            <person name="Wiegand S."/>
            <person name="Jogler M."/>
            <person name="Boedeker C."/>
            <person name="Pinto D."/>
            <person name="Vollmers J."/>
            <person name="Rivas-Marin E."/>
            <person name="Kohn T."/>
            <person name="Peeters S.H."/>
            <person name="Heuer A."/>
            <person name="Rast P."/>
            <person name="Oberbeckmann S."/>
            <person name="Bunk B."/>
            <person name="Jeske O."/>
            <person name="Meyerdierks A."/>
            <person name="Storesund J.E."/>
            <person name="Kallscheuer N."/>
            <person name="Luecker S."/>
            <person name="Lage O.M."/>
            <person name="Pohl T."/>
            <person name="Merkel B.J."/>
            <person name="Hornburger P."/>
            <person name="Mueller R.-W."/>
            <person name="Bruemmer F."/>
            <person name="Labrenz M."/>
            <person name="Spormann A.M."/>
            <person name="Op den Camp H."/>
            <person name="Overmann J."/>
            <person name="Amann R."/>
            <person name="Jetten M.S.M."/>
            <person name="Mascher T."/>
            <person name="Medema M.H."/>
            <person name="Devos D.P."/>
            <person name="Kaster A.-K."/>
            <person name="Ovreas L."/>
            <person name="Rohde M."/>
            <person name="Galperin M.Y."/>
            <person name="Jogler C."/>
        </authorList>
    </citation>
    <scope>NUCLEOTIDE SEQUENCE [LARGE SCALE GENOMIC DNA]</scope>
    <source>
        <strain evidence="2 3">Enr13</strain>
    </source>
</reference>
<keyword evidence="3" id="KW-1185">Reference proteome</keyword>
<organism evidence="2 3">
    <name type="scientific">Stieleria neptunia</name>
    <dbReference type="NCBI Taxonomy" id="2527979"/>
    <lineage>
        <taxon>Bacteria</taxon>
        <taxon>Pseudomonadati</taxon>
        <taxon>Planctomycetota</taxon>
        <taxon>Planctomycetia</taxon>
        <taxon>Pirellulales</taxon>
        <taxon>Pirellulaceae</taxon>
        <taxon>Stieleria</taxon>
    </lineage>
</organism>
<dbReference type="EMBL" id="CP037423">
    <property type="protein sequence ID" value="QDV42159.1"/>
    <property type="molecule type" value="Genomic_DNA"/>
</dbReference>
<dbReference type="Proteomes" id="UP000319004">
    <property type="component" value="Chromosome"/>
</dbReference>
<gene>
    <name evidence="2" type="ORF">Enr13x_20020</name>
</gene>
<dbReference type="KEGG" id="snep:Enr13x_20020"/>
<feature type="compositionally biased region" description="Basic and acidic residues" evidence="1">
    <location>
        <begin position="82"/>
        <end position="97"/>
    </location>
</feature>